<keyword evidence="5 10" id="KW-0812">Transmembrane</keyword>
<evidence type="ECO:0000256" key="7">
    <source>
        <dbReference type="ARBA" id="ARBA00022989"/>
    </source>
</evidence>
<feature type="transmembrane region" description="Helical" evidence="10">
    <location>
        <begin position="418"/>
        <end position="445"/>
    </location>
</feature>
<keyword evidence="9 10" id="KW-0472">Membrane</keyword>
<evidence type="ECO:0000256" key="8">
    <source>
        <dbReference type="ARBA" id="ARBA00023065"/>
    </source>
</evidence>
<evidence type="ECO:0000256" key="11">
    <source>
        <dbReference type="SAM" id="MobiDB-lite"/>
    </source>
</evidence>
<keyword evidence="8 10" id="KW-0406">Ion transport</keyword>
<evidence type="ECO:0000259" key="12">
    <source>
        <dbReference type="Pfam" id="PF02705"/>
    </source>
</evidence>
<feature type="transmembrane region" description="Helical" evidence="10">
    <location>
        <begin position="228"/>
        <end position="250"/>
    </location>
</feature>
<organism evidence="14">
    <name type="scientific">Populus alba</name>
    <name type="common">White poplar</name>
    <dbReference type="NCBI Taxonomy" id="43335"/>
    <lineage>
        <taxon>Eukaryota</taxon>
        <taxon>Viridiplantae</taxon>
        <taxon>Streptophyta</taxon>
        <taxon>Embryophyta</taxon>
        <taxon>Tracheophyta</taxon>
        <taxon>Spermatophyta</taxon>
        <taxon>Magnoliopsida</taxon>
        <taxon>eudicotyledons</taxon>
        <taxon>Gunneridae</taxon>
        <taxon>Pentapetalae</taxon>
        <taxon>rosids</taxon>
        <taxon>fabids</taxon>
        <taxon>Malpighiales</taxon>
        <taxon>Salicaceae</taxon>
        <taxon>Saliceae</taxon>
        <taxon>Populus</taxon>
    </lineage>
</organism>
<dbReference type="InterPro" id="IPR053951">
    <property type="entry name" value="K_trans_N"/>
</dbReference>
<feature type="transmembrane region" description="Helical" evidence="10">
    <location>
        <begin position="137"/>
        <end position="158"/>
    </location>
</feature>
<comment type="similarity">
    <text evidence="2 10">Belongs to the HAK/KUP transporter (TC 2.A.72.3) family.</text>
</comment>
<keyword evidence="7 10" id="KW-1133">Transmembrane helix</keyword>
<feature type="domain" description="K+ potassium transporter integral membrane" evidence="12">
    <location>
        <begin position="103"/>
        <end position="595"/>
    </location>
</feature>
<feature type="transmembrane region" description="Helical" evidence="10">
    <location>
        <begin position="466"/>
        <end position="490"/>
    </location>
</feature>
<protein>
    <recommendedName>
        <fullName evidence="10">Potassium transporter</fullName>
    </recommendedName>
</protein>
<gene>
    <name evidence="14" type="ORF">D5086_0000263990</name>
</gene>
<dbReference type="Pfam" id="PF02705">
    <property type="entry name" value="K_trans"/>
    <property type="match status" value="1"/>
</dbReference>
<dbReference type="InterPro" id="IPR003855">
    <property type="entry name" value="K+_transporter"/>
</dbReference>
<evidence type="ECO:0000256" key="1">
    <source>
        <dbReference type="ARBA" id="ARBA00004651"/>
    </source>
</evidence>
<keyword evidence="6 10" id="KW-0630">Potassium</keyword>
<feature type="transmembrane region" description="Helical" evidence="10">
    <location>
        <begin position="270"/>
        <end position="289"/>
    </location>
</feature>
<evidence type="ECO:0000256" key="10">
    <source>
        <dbReference type="RuleBase" id="RU321113"/>
    </source>
</evidence>
<dbReference type="NCBIfam" id="TIGR00794">
    <property type="entry name" value="kup"/>
    <property type="match status" value="1"/>
</dbReference>
<feature type="transmembrane region" description="Helical" evidence="10">
    <location>
        <begin position="528"/>
        <end position="550"/>
    </location>
</feature>
<proteinExistence type="inferred from homology"/>
<evidence type="ECO:0000256" key="2">
    <source>
        <dbReference type="ARBA" id="ARBA00008440"/>
    </source>
</evidence>
<dbReference type="GO" id="GO:0015079">
    <property type="term" value="F:potassium ion transmembrane transporter activity"/>
    <property type="evidence" value="ECO:0007669"/>
    <property type="project" value="UniProtKB-UniRule"/>
</dbReference>
<feature type="transmembrane region" description="Helical" evidence="10">
    <location>
        <begin position="296"/>
        <end position="318"/>
    </location>
</feature>
<dbReference type="InterPro" id="IPR053952">
    <property type="entry name" value="K_trans_C"/>
</dbReference>
<feature type="transmembrane region" description="Helical" evidence="10">
    <location>
        <begin position="556"/>
        <end position="576"/>
    </location>
</feature>
<comment type="subcellular location">
    <subcellularLocation>
        <location evidence="1">Cell membrane</location>
        <topology evidence="1">Multi-pass membrane protein</topology>
    </subcellularLocation>
    <subcellularLocation>
        <location evidence="10">Membrane</location>
        <topology evidence="10">Multi-pass membrane protein</topology>
    </subcellularLocation>
</comment>
<evidence type="ECO:0000256" key="9">
    <source>
        <dbReference type="ARBA" id="ARBA00023136"/>
    </source>
</evidence>
<comment type="caution">
    <text evidence="10">Lacks conserved residue(s) required for the propagation of feature annotation.</text>
</comment>
<dbReference type="Pfam" id="PF22776">
    <property type="entry name" value="K_trans_C"/>
    <property type="match status" value="1"/>
</dbReference>
<feature type="transmembrane region" description="Helical" evidence="10">
    <location>
        <begin position="502"/>
        <end position="521"/>
    </location>
</feature>
<evidence type="ECO:0000256" key="3">
    <source>
        <dbReference type="ARBA" id="ARBA00022448"/>
    </source>
</evidence>
<evidence type="ECO:0000256" key="4">
    <source>
        <dbReference type="ARBA" id="ARBA00022538"/>
    </source>
</evidence>
<feature type="region of interest" description="Disordered" evidence="11">
    <location>
        <begin position="19"/>
        <end position="53"/>
    </location>
</feature>
<comment type="caution">
    <text evidence="14">The sequence shown here is derived from an EMBL/GenBank/DDBJ whole genome shotgun (WGS) entry which is preliminary data.</text>
</comment>
<sequence>MEGDEDRIAESSARLVGRSNHSIVDGGSVGESRWVDGSEVDSESPPWSLLDENDRRHGYGSMRRRLVKKPNRVNPFDVEAMEIAGARHHHSKDLSVWQTLAMAFQTLGVVYGDLGTSPLYVFTDVFSKVPIESEVDILGALSLVIYTISLIPLAKYVFVVLKANDNGEGGTFALSSLICRYAKVNMLPNRQPADENISSFKLKLPTPELERALKIKETLEKRSSLKTLLLLLVLTGTSMVIGDGILTPAMSVFSAVSGLELSMSREHHKYVEVPVACIILIGLFALQHYGTHRIGFLFAPVVLTWLLCISAIGIYNIIHWNPHVYQALSPYYMYKFLRKTQRGGWMSLGGILLCITGSEAMFADLGHFSQLSIQIAFTSLVYPSLILAYMGQAAYLSQHHAIDSDYSIGFYVSVPGKLRWPVLVIAILAAVVGSQAIITGTFSIIKQCSALSCFPRVKIVHTSSKIHGQIYIPEINWTLMLLCLAVTVGFRDTTRMGNASGLAVITVMLVTTCLMSLVIVLCWHKNVFFALCFVCFFGTIEALYFSASLIKFLEGAWVPVALSFIFLIVMCVWHYGTLKTYEFDVQNKVSINWLLSLGPSLGIVRVRGIGLIHTELVSGIPAIFSHFVTNLPAFHQVLVFLCIKSVPVPHVRAKERFLIGYIGPREYRLYRCIVRYGYRDVHKDDMEFEKDLVCSIAEFIRSGNHEPNGTKADLESEDGKMTVVGTCCTRTDGIQLREDDVDNIESAGTSELREIRSPPVIQPRKRVRFRLPDSPKINRAAREELQELMEAREAGIAYILGHSYVRAKQGSSMLKKLVINYGYGFLRRNSRAPASTLSAPHASTLQVGMVYHV</sequence>
<dbReference type="STRING" id="43335.A0A4U5NJZ9"/>
<dbReference type="PANTHER" id="PTHR30540">
    <property type="entry name" value="OSMOTIC STRESS POTASSIUM TRANSPORTER"/>
    <property type="match status" value="1"/>
</dbReference>
<comment type="function">
    <text evidence="10">Potassium transporter.</text>
</comment>
<keyword evidence="3" id="KW-0813">Transport</keyword>
<evidence type="ECO:0000256" key="6">
    <source>
        <dbReference type="ARBA" id="ARBA00022958"/>
    </source>
</evidence>
<feature type="transmembrane region" description="Helical" evidence="10">
    <location>
        <begin position="343"/>
        <end position="363"/>
    </location>
</feature>
<dbReference type="EMBL" id="RCHU01001022">
    <property type="protein sequence ID" value="TKR83628.1"/>
    <property type="molecule type" value="Genomic_DNA"/>
</dbReference>
<keyword evidence="4 10" id="KW-0633">Potassium transport</keyword>
<accession>A0A4U5NJZ9</accession>
<dbReference type="AlphaFoldDB" id="A0A4U5NJZ9"/>
<name>A0A4U5NJZ9_POPAL</name>
<dbReference type="GO" id="GO:0005886">
    <property type="term" value="C:plasma membrane"/>
    <property type="evidence" value="ECO:0007669"/>
    <property type="project" value="UniProtKB-SubCell"/>
</dbReference>
<dbReference type="PANTHER" id="PTHR30540:SF98">
    <property type="entry name" value="POTASSIUM TRANSPORTER 6"/>
    <property type="match status" value="1"/>
</dbReference>
<reference evidence="14" key="1">
    <citation type="submission" date="2018-10" db="EMBL/GenBank/DDBJ databases">
        <title>Population genomic analysis revealed the cold adaptation of white poplar.</title>
        <authorList>
            <person name="Liu Y.-J."/>
        </authorList>
    </citation>
    <scope>NUCLEOTIDE SEQUENCE [LARGE SCALE GENOMIC DNA]</scope>
    <source>
        <strain evidence="14">PAL-ZL1</strain>
    </source>
</reference>
<evidence type="ECO:0000259" key="13">
    <source>
        <dbReference type="Pfam" id="PF22776"/>
    </source>
</evidence>
<feature type="transmembrane region" description="Helical" evidence="10">
    <location>
        <begin position="375"/>
        <end position="398"/>
    </location>
</feature>
<evidence type="ECO:0000256" key="5">
    <source>
        <dbReference type="ARBA" id="ARBA00022692"/>
    </source>
</evidence>
<evidence type="ECO:0000313" key="14">
    <source>
        <dbReference type="EMBL" id="TKR83628.1"/>
    </source>
</evidence>
<feature type="domain" description="K+ potassium transporter C-terminal" evidence="13">
    <location>
        <begin position="608"/>
        <end position="852"/>
    </location>
</feature>